<protein>
    <submittedName>
        <fullName evidence="2">Fic family protein</fullName>
    </submittedName>
</protein>
<name>A0ABT4VVP9_9HYPH</name>
<accession>A0ABT4VVP9</accession>
<evidence type="ECO:0000259" key="1">
    <source>
        <dbReference type="PROSITE" id="PS51459"/>
    </source>
</evidence>
<proteinExistence type="predicted"/>
<organism evidence="2 3">
    <name type="scientific">Hoeflea poritis</name>
    <dbReference type="NCBI Taxonomy" id="2993659"/>
    <lineage>
        <taxon>Bacteria</taxon>
        <taxon>Pseudomonadati</taxon>
        <taxon>Pseudomonadota</taxon>
        <taxon>Alphaproteobacteria</taxon>
        <taxon>Hyphomicrobiales</taxon>
        <taxon>Rhizobiaceae</taxon>
        <taxon>Hoeflea</taxon>
    </lineage>
</organism>
<dbReference type="Proteomes" id="UP001148313">
    <property type="component" value="Unassembled WGS sequence"/>
</dbReference>
<dbReference type="PROSITE" id="PS51459">
    <property type="entry name" value="FIDO"/>
    <property type="match status" value="1"/>
</dbReference>
<reference evidence="2" key="1">
    <citation type="submission" date="2022-11" db="EMBL/GenBank/DDBJ databases">
        <title>Hoeflea poritis sp. nov., isolated from scleractinian coral Porites lutea.</title>
        <authorList>
            <person name="Zhang G."/>
            <person name="Wei Q."/>
            <person name="Cai L."/>
        </authorList>
    </citation>
    <scope>NUCLEOTIDE SEQUENCE</scope>
    <source>
        <strain evidence="2">E7-10</strain>
    </source>
</reference>
<sequence>MSDFPRATTESQLKEWRHGQAGAERLAAAILHLDGFENIDPQAPLGGPDDRKDILCAKGNSSYVGAAYFPTTDKSFVDIKDKFEHDLEGPVRHNRQGLIFVTNQKIGLADRASLEQSAIARGKLAILYHRERMRGLLDSPSGYGVRLEFLRIPMNESEQFAYFASSGNRLEYALERHSREIRNLARRIEFMHAGQKFAAQTIYRLATRLGEDVPPPPSGPDVPPAMLIEGRQEASPMSASLSRALLLYVHRTVCADMPFGLLGKLRHLTVWLGVPDADREHAEFVPPPPEEVPEKLEALLDSWNRRYAELVASGEDEKLEALARFHHGLLVIHPFMDGNGRVARSILMQQCIDILGRVEPGLLDKGTQYYQALKDADGDDFESLKELIQKAVSG</sequence>
<dbReference type="RefSeq" id="WP_271092653.1">
    <property type="nucleotide sequence ID" value="NZ_JAPJZH010000032.1"/>
</dbReference>
<comment type="caution">
    <text evidence="2">The sequence shown here is derived from an EMBL/GenBank/DDBJ whole genome shotgun (WGS) entry which is preliminary data.</text>
</comment>
<dbReference type="PANTHER" id="PTHR13504:SF38">
    <property type="entry name" value="FIDO DOMAIN-CONTAINING PROTEIN"/>
    <property type="match status" value="1"/>
</dbReference>
<dbReference type="PANTHER" id="PTHR13504">
    <property type="entry name" value="FIDO DOMAIN-CONTAINING PROTEIN DDB_G0283145"/>
    <property type="match status" value="1"/>
</dbReference>
<gene>
    <name evidence="2" type="ORF">OOZ53_25725</name>
</gene>
<dbReference type="EMBL" id="JAPJZH010000032">
    <property type="protein sequence ID" value="MDA4848776.1"/>
    <property type="molecule type" value="Genomic_DNA"/>
</dbReference>
<dbReference type="InterPro" id="IPR003812">
    <property type="entry name" value="Fido"/>
</dbReference>
<dbReference type="InterPro" id="IPR036597">
    <property type="entry name" value="Fido-like_dom_sf"/>
</dbReference>
<keyword evidence="3" id="KW-1185">Reference proteome</keyword>
<dbReference type="Gene3D" id="1.10.3290.10">
    <property type="entry name" value="Fido-like domain"/>
    <property type="match status" value="1"/>
</dbReference>
<feature type="domain" description="Fido" evidence="1">
    <location>
        <begin position="241"/>
        <end position="390"/>
    </location>
</feature>
<evidence type="ECO:0000313" key="3">
    <source>
        <dbReference type="Proteomes" id="UP001148313"/>
    </source>
</evidence>
<evidence type="ECO:0000313" key="2">
    <source>
        <dbReference type="EMBL" id="MDA4848776.1"/>
    </source>
</evidence>
<dbReference type="SUPFAM" id="SSF140931">
    <property type="entry name" value="Fic-like"/>
    <property type="match status" value="1"/>
</dbReference>
<dbReference type="Pfam" id="PF02661">
    <property type="entry name" value="Fic"/>
    <property type="match status" value="1"/>
</dbReference>
<dbReference type="InterPro" id="IPR040198">
    <property type="entry name" value="Fido_containing"/>
</dbReference>